<protein>
    <recommendedName>
        <fullName evidence="3">Spore coat protein</fullName>
    </recommendedName>
</protein>
<evidence type="ECO:0000313" key="2">
    <source>
        <dbReference type="Proteomes" id="UP000297776"/>
    </source>
</evidence>
<dbReference type="Proteomes" id="UP000297776">
    <property type="component" value="Unassembled WGS sequence"/>
</dbReference>
<dbReference type="RefSeq" id="WP_134378506.1">
    <property type="nucleotide sequence ID" value="NZ_SORX01000001.1"/>
</dbReference>
<proteinExistence type="predicted"/>
<gene>
    <name evidence="1" type="ORF">E2626_00425</name>
</gene>
<name>A0A4Y8LLJ1_9BACL</name>
<comment type="caution">
    <text evidence="1">The sequence shown here is derived from an EMBL/GenBank/DDBJ whole genome shotgun (WGS) entry which is preliminary data.</text>
</comment>
<dbReference type="AlphaFoldDB" id="A0A4Y8LLJ1"/>
<accession>A0A4Y8LLJ1</accession>
<keyword evidence="2" id="KW-1185">Reference proteome</keyword>
<sequence length="71" mass="8091">MTQHQISTKDLLYLKDVLEWNLLASKKAHFAASQCTNPQLKSSLEACCTMHKNHYERTAAFLSGQPQDQIQ</sequence>
<reference evidence="1 2" key="1">
    <citation type="submission" date="2019-03" db="EMBL/GenBank/DDBJ databases">
        <authorList>
            <person name="Yang Y."/>
        </authorList>
    </citation>
    <scope>NUCLEOTIDE SEQUENCE [LARGE SCALE GENOMIC DNA]</scope>
    <source>
        <strain evidence="1 2">ASL-1</strain>
    </source>
</reference>
<dbReference type="OrthoDB" id="1799385at2"/>
<evidence type="ECO:0008006" key="3">
    <source>
        <dbReference type="Google" id="ProtNLM"/>
    </source>
</evidence>
<organism evidence="1 2">
    <name type="scientific">Jeotgalibacillus salarius</name>
    <dbReference type="NCBI Taxonomy" id="546023"/>
    <lineage>
        <taxon>Bacteria</taxon>
        <taxon>Bacillati</taxon>
        <taxon>Bacillota</taxon>
        <taxon>Bacilli</taxon>
        <taxon>Bacillales</taxon>
        <taxon>Caryophanaceae</taxon>
        <taxon>Jeotgalibacillus</taxon>
    </lineage>
</organism>
<dbReference type="EMBL" id="SORX01000001">
    <property type="protein sequence ID" value="TFE03826.1"/>
    <property type="molecule type" value="Genomic_DNA"/>
</dbReference>
<evidence type="ECO:0000313" key="1">
    <source>
        <dbReference type="EMBL" id="TFE03826.1"/>
    </source>
</evidence>